<dbReference type="Gene3D" id="3.10.170.10">
    <property type="match status" value="1"/>
</dbReference>
<keyword evidence="11" id="KW-0865">Zymogen</keyword>
<feature type="chain" id="PRO_5045730750" evidence="12">
    <location>
        <begin position="24"/>
        <end position="845"/>
    </location>
</feature>
<keyword evidence="8" id="KW-0378">Hydrolase</keyword>
<dbReference type="PRINTS" id="PR00999">
    <property type="entry name" value="FUNGALYSIN"/>
</dbReference>
<evidence type="ECO:0000313" key="16">
    <source>
        <dbReference type="Proteomes" id="UP001595735"/>
    </source>
</evidence>
<evidence type="ECO:0000256" key="4">
    <source>
        <dbReference type="ARBA" id="ARBA00022525"/>
    </source>
</evidence>
<dbReference type="InterPro" id="IPR001842">
    <property type="entry name" value="Peptidase_M36"/>
</dbReference>
<keyword evidence="6" id="KW-0479">Metal-binding</keyword>
<evidence type="ECO:0000256" key="3">
    <source>
        <dbReference type="ARBA" id="ARBA00006006"/>
    </source>
</evidence>
<evidence type="ECO:0000256" key="8">
    <source>
        <dbReference type="ARBA" id="ARBA00022801"/>
    </source>
</evidence>
<evidence type="ECO:0000256" key="12">
    <source>
        <dbReference type="SAM" id="SignalP"/>
    </source>
</evidence>
<sequence length="845" mass="91496">MNRKLFLVPISVAVFFAFGKINAQNSTKLIQEYYQKSEKLTQKNNAGDKVGIMILNEDSSKSLGANIVNVQQTYNGLRVYNALGKVIIKGNQIISENNDFSRNVVVANQKKIQERFSEDLLKQKLGFTEISEVNYLPDVYFDKNGVHVLSKELFVTDKSSSEVWHVIADASTGDILSKDNTTLSCDFENNGHSHASDNNGQFQDANLLPPTNASYNIFPLPVEAPTFGGRTIVNSPWDLTASPEGWHSDGTNSYTITRGNNVYAYSDQDNANVPGYSPDGGSALNFNFPFADGRYDDPFAHRDAAVTNLFYLNNKMHDIFYKFGFTEPARNFQTNNFGLGGLGGDAVRAEAFDGSGLNNANFSSGYETVINDTVYLAAPRMQMYLYDRAQTSADPIVRYQYNAPAALANRPKVLTGGASFGPIFGGPVTGELAISVPADACTAPAAGSLTNKIAIMTSTGCEYGLKVLNAQNAGAIGVIVYRPSSDTPVSMGAGAVGTQVTIPSINIGKTEGMFMVDQINAGTTINATLNFDYSGFKHSSFDNGIIAHEYGHGISNRLTGQGYSCLSVANTAEQMGEGWSDYFALMLTTNPGDTSALARGMGTYTKGEPITGVGIRPAKYSPDFGVNSYTYGKTNAVTGSHSIGFIWATMLWDLTWKYIEKYGYNSDVLASTTSGNAKALQIVVDGLKLQPCSPTFVDGRNAILQADALGNGGADKCMIWKAFAKRGLGVNASAGDKVLATDQVEDFTIPQECNVSLATQDVKAENTKFIVFPNPTYDEFFVGNIDKSSKEVRIKMFDMSGKLVFSDSREATSRKAVSTKGFTKGVYMVHIQQGEKSQVEKLIVR</sequence>
<evidence type="ECO:0000259" key="13">
    <source>
        <dbReference type="Pfam" id="PF02225"/>
    </source>
</evidence>
<dbReference type="CDD" id="cd09596">
    <property type="entry name" value="M36"/>
    <property type="match status" value="1"/>
</dbReference>
<keyword evidence="16" id="KW-1185">Reference proteome</keyword>
<dbReference type="Proteomes" id="UP001595735">
    <property type="component" value="Unassembled WGS sequence"/>
</dbReference>
<comment type="caution">
    <text evidence="15">The sequence shown here is derived from an EMBL/GenBank/DDBJ whole genome shotgun (WGS) entry which is preliminary data.</text>
</comment>
<comment type="similarity">
    <text evidence="3">Belongs to the peptidase M36 family.</text>
</comment>
<dbReference type="NCBIfam" id="TIGR04183">
    <property type="entry name" value="Por_Secre_tail"/>
    <property type="match status" value="1"/>
</dbReference>
<comment type="subcellular location">
    <subcellularLocation>
        <location evidence="2">Secreted</location>
    </subcellularLocation>
</comment>
<reference evidence="16" key="1">
    <citation type="journal article" date="2019" name="Int. J. Syst. Evol. Microbiol.">
        <title>The Global Catalogue of Microorganisms (GCM) 10K type strain sequencing project: providing services to taxonomists for standard genome sequencing and annotation.</title>
        <authorList>
            <consortium name="The Broad Institute Genomics Platform"/>
            <consortium name="The Broad Institute Genome Sequencing Center for Infectious Disease"/>
            <person name="Wu L."/>
            <person name="Ma J."/>
        </authorList>
    </citation>
    <scope>NUCLEOTIDE SEQUENCE [LARGE SCALE GENOMIC DNA]</scope>
    <source>
        <strain evidence="16">CECT 7798</strain>
    </source>
</reference>
<evidence type="ECO:0000256" key="10">
    <source>
        <dbReference type="ARBA" id="ARBA00023049"/>
    </source>
</evidence>
<dbReference type="PANTHER" id="PTHR33478">
    <property type="entry name" value="EXTRACELLULAR METALLOPROTEINASE MEP"/>
    <property type="match status" value="1"/>
</dbReference>
<keyword evidence="5" id="KW-0645">Protease</keyword>
<dbReference type="InterPro" id="IPR027268">
    <property type="entry name" value="Peptidase_M4/M1_CTD_sf"/>
</dbReference>
<dbReference type="InterPro" id="IPR050371">
    <property type="entry name" value="Fungal_virulence_M36"/>
</dbReference>
<feature type="signal peptide" evidence="12">
    <location>
        <begin position="1"/>
        <end position="23"/>
    </location>
</feature>
<dbReference type="Gene3D" id="3.50.30.30">
    <property type="match status" value="1"/>
</dbReference>
<dbReference type="InterPro" id="IPR046450">
    <property type="entry name" value="PA_dom_sf"/>
</dbReference>
<dbReference type="Gene3D" id="1.10.390.10">
    <property type="entry name" value="Neutral Protease Domain 2"/>
    <property type="match status" value="1"/>
</dbReference>
<dbReference type="SUPFAM" id="SSF52025">
    <property type="entry name" value="PA domain"/>
    <property type="match status" value="1"/>
</dbReference>
<evidence type="ECO:0000256" key="2">
    <source>
        <dbReference type="ARBA" id="ARBA00004613"/>
    </source>
</evidence>
<evidence type="ECO:0000259" key="14">
    <source>
        <dbReference type="Pfam" id="PF18962"/>
    </source>
</evidence>
<keyword evidence="4" id="KW-0964">Secreted</keyword>
<dbReference type="SUPFAM" id="SSF55486">
    <property type="entry name" value="Metalloproteases ('zincins'), catalytic domain"/>
    <property type="match status" value="1"/>
</dbReference>
<evidence type="ECO:0000256" key="7">
    <source>
        <dbReference type="ARBA" id="ARBA00022729"/>
    </source>
</evidence>
<dbReference type="EMBL" id="JBHRYO010000002">
    <property type="protein sequence ID" value="MFC3755145.1"/>
    <property type="molecule type" value="Genomic_DNA"/>
</dbReference>
<keyword evidence="10" id="KW-0482">Metalloprotease</keyword>
<dbReference type="CDD" id="cd04818">
    <property type="entry name" value="PA_subtilisin_1"/>
    <property type="match status" value="1"/>
</dbReference>
<accession>A0ABV7XTQ3</accession>
<dbReference type="RefSeq" id="WP_378169697.1">
    <property type="nucleotide sequence ID" value="NZ_JBHRYO010000002.1"/>
</dbReference>
<proteinExistence type="inferred from homology"/>
<evidence type="ECO:0000256" key="5">
    <source>
        <dbReference type="ARBA" id="ARBA00022670"/>
    </source>
</evidence>
<gene>
    <name evidence="15" type="ORF">ACFONJ_04090</name>
</gene>
<dbReference type="InterPro" id="IPR003137">
    <property type="entry name" value="PA_domain"/>
</dbReference>
<keyword evidence="9" id="KW-0862">Zinc</keyword>
<feature type="domain" description="PA" evidence="13">
    <location>
        <begin position="428"/>
        <end position="512"/>
    </location>
</feature>
<dbReference type="Pfam" id="PF02225">
    <property type="entry name" value="PA"/>
    <property type="match status" value="1"/>
</dbReference>
<dbReference type="Pfam" id="PF02128">
    <property type="entry name" value="Peptidase_M36"/>
    <property type="match status" value="1"/>
</dbReference>
<evidence type="ECO:0000256" key="6">
    <source>
        <dbReference type="ARBA" id="ARBA00022723"/>
    </source>
</evidence>
<keyword evidence="7 12" id="KW-0732">Signal</keyword>
<dbReference type="PANTHER" id="PTHR33478:SF1">
    <property type="entry name" value="EXTRACELLULAR METALLOPROTEINASE MEP"/>
    <property type="match status" value="1"/>
</dbReference>
<dbReference type="InterPro" id="IPR026444">
    <property type="entry name" value="Secre_tail"/>
</dbReference>
<comment type="cofactor">
    <cofactor evidence="1">
        <name>Zn(2+)</name>
        <dbReference type="ChEBI" id="CHEBI:29105"/>
    </cofactor>
</comment>
<evidence type="ECO:0000256" key="9">
    <source>
        <dbReference type="ARBA" id="ARBA00022833"/>
    </source>
</evidence>
<organism evidence="15 16">
    <name type="scientific">Chryseobacterium tructae</name>
    <dbReference type="NCBI Taxonomy" id="1037380"/>
    <lineage>
        <taxon>Bacteria</taxon>
        <taxon>Pseudomonadati</taxon>
        <taxon>Bacteroidota</taxon>
        <taxon>Flavobacteriia</taxon>
        <taxon>Flavobacteriales</taxon>
        <taxon>Weeksellaceae</taxon>
        <taxon>Chryseobacterium group</taxon>
        <taxon>Chryseobacterium</taxon>
    </lineage>
</organism>
<dbReference type="Pfam" id="PF18962">
    <property type="entry name" value="Por_Secre_tail"/>
    <property type="match status" value="1"/>
</dbReference>
<evidence type="ECO:0000256" key="11">
    <source>
        <dbReference type="ARBA" id="ARBA00023145"/>
    </source>
</evidence>
<protein>
    <submittedName>
        <fullName evidence="15">T9SS-dependent M36 family metallopeptidase</fullName>
    </submittedName>
</protein>
<dbReference type="NCBIfam" id="NF038113">
    <property type="entry name" value="T9SSA_dep_M36"/>
    <property type="match status" value="1"/>
</dbReference>
<name>A0ABV7XTQ3_9FLAO</name>
<evidence type="ECO:0000313" key="15">
    <source>
        <dbReference type="EMBL" id="MFC3755145.1"/>
    </source>
</evidence>
<feature type="domain" description="Secretion system C-terminal sorting" evidence="14">
    <location>
        <begin position="771"/>
        <end position="844"/>
    </location>
</feature>
<evidence type="ECO:0000256" key="1">
    <source>
        <dbReference type="ARBA" id="ARBA00001947"/>
    </source>
</evidence>